<feature type="domain" description="Thiamine pyrophosphate enzyme central" evidence="2">
    <location>
        <begin position="55"/>
        <end position="190"/>
    </location>
</feature>
<dbReference type="Gene3D" id="3.40.50.1220">
    <property type="entry name" value="TPP-binding domain"/>
    <property type="match status" value="1"/>
</dbReference>
<keyword evidence="3" id="KW-0614">Plasmid</keyword>
<reference evidence="3 4" key="4">
    <citation type="journal article" date="2018" name="Environ. Microbiol. Rep.">
        <title>Phylogenetic distribution of roseobacticides in the Roseobacter group and their effect on microalgae.</title>
        <authorList>
            <person name="Sonnenschein E.C."/>
            <person name="Phippen C.B."/>
            <person name="Bentzon-Tilia M."/>
            <person name="Rasmussen S.A."/>
            <person name="Nielsen K.F."/>
            <person name="Gram L."/>
        </authorList>
    </citation>
    <scope>NUCLEOTIDE SEQUENCE [LARGE SCALE GENOMIC DNA]</scope>
    <source>
        <strain evidence="3 4">P36</strain>
    </source>
</reference>
<evidence type="ECO:0000256" key="1">
    <source>
        <dbReference type="ARBA" id="ARBA00007812"/>
    </source>
</evidence>
<dbReference type="InterPro" id="IPR029035">
    <property type="entry name" value="DHS-like_NAD/FAD-binding_dom"/>
</dbReference>
<dbReference type="Pfam" id="PF00205">
    <property type="entry name" value="TPP_enzyme_M"/>
    <property type="match status" value="1"/>
</dbReference>
<proteinExistence type="inferred from homology"/>
<organism evidence="3 4">
    <name type="scientific">Phaeobacter piscinae</name>
    <dbReference type="NCBI Taxonomy" id="1580596"/>
    <lineage>
        <taxon>Bacteria</taxon>
        <taxon>Pseudomonadati</taxon>
        <taxon>Pseudomonadota</taxon>
        <taxon>Alphaproteobacteria</taxon>
        <taxon>Rhodobacterales</taxon>
        <taxon>Roseobacteraceae</taxon>
        <taxon>Phaeobacter</taxon>
    </lineage>
</organism>
<dbReference type="Gene3D" id="3.40.50.970">
    <property type="match status" value="1"/>
</dbReference>
<keyword evidence="4" id="KW-1185">Reference proteome</keyword>
<dbReference type="InterPro" id="IPR029061">
    <property type="entry name" value="THDP-binding"/>
</dbReference>
<sequence>MVSRAFHVAMSGRPGPVVLALPEDMLVEQTVNNPPQLPVAHPARATVTAGDATTLLGALETSTNPMIVVGGGAWSSQARLDLQDFATKWSVPVAVSFRCQDFFDNAHPLYAGDAGIGINPKLAARITSADVVILLGTRFSEMKSSGYSLINIPKPAQHLIHIYPDPDEIGRVYVPDLGIAAPALETISNLLEHSAPKHSAANRQAYAEECNVD</sequence>
<dbReference type="SUPFAM" id="SSF52518">
    <property type="entry name" value="Thiamin diphosphate-binding fold (THDP-binding)"/>
    <property type="match status" value="1"/>
</dbReference>
<dbReference type="InterPro" id="IPR012000">
    <property type="entry name" value="Thiamin_PyroP_enz_cen_dom"/>
</dbReference>
<dbReference type="PANTHER" id="PTHR18968">
    <property type="entry name" value="THIAMINE PYROPHOSPHATE ENZYMES"/>
    <property type="match status" value="1"/>
</dbReference>
<reference evidence="3 4" key="1">
    <citation type="journal article" date="2017" name="Front. Microbiol.">
        <title>Phaeobacter piscinae sp. nov., a species of the Roseobacter group and potential aquaculture probiont.</title>
        <authorList>
            <person name="Sonnenschein E.C."/>
            <person name="Phippen C.B.W."/>
            <person name="Nielsen K.F."/>
            <person name="Mateiu R.V."/>
            <person name="Melchiorsen J."/>
            <person name="Gram L."/>
            <person name="Overmann J."/>
            <person name="Freese H.M."/>
        </authorList>
    </citation>
    <scope>NUCLEOTIDE SEQUENCE [LARGE SCALE GENOMIC DNA]</scope>
    <source>
        <strain evidence="3 4">P36</strain>
    </source>
</reference>
<dbReference type="Proteomes" id="UP000218891">
    <property type="component" value="Plasmid pP36_a"/>
</dbReference>
<dbReference type="InterPro" id="IPR045229">
    <property type="entry name" value="TPP_enz"/>
</dbReference>
<evidence type="ECO:0000313" key="3">
    <source>
        <dbReference type="EMBL" id="ATG37672.1"/>
    </source>
</evidence>
<evidence type="ECO:0000313" key="4">
    <source>
        <dbReference type="Proteomes" id="UP000218891"/>
    </source>
</evidence>
<dbReference type="EC" id="2.2.1.6" evidence="3"/>
<dbReference type="GO" id="GO:0003984">
    <property type="term" value="F:acetolactate synthase activity"/>
    <property type="evidence" value="ECO:0007669"/>
    <property type="project" value="UniProtKB-EC"/>
</dbReference>
<dbReference type="PANTHER" id="PTHR18968:SF120">
    <property type="entry name" value="ACETOLACTATE SYNTHASE LARGE SUBUNIT"/>
    <property type="match status" value="1"/>
</dbReference>
<comment type="similarity">
    <text evidence="1">Belongs to the TPP enzyme family.</text>
</comment>
<accession>A0ABM6PIQ4</accession>
<reference evidence="3 4" key="2">
    <citation type="journal article" date="2017" name="Genome Biol. Evol.">
        <title>Trajectories and Drivers of Genome Evolution in Surface-Associated Marine Phaeobacter.</title>
        <authorList>
            <person name="Freese H.M."/>
            <person name="Sikorski J."/>
            <person name="Bunk B."/>
            <person name="Scheuner C."/>
            <person name="Meier-Kolthoff J.P."/>
            <person name="Sproer C."/>
            <person name="Gram L."/>
            <person name="Overmann J."/>
        </authorList>
    </citation>
    <scope>NUCLEOTIDE SEQUENCE [LARGE SCALE GENOMIC DNA]</scope>
    <source>
        <strain evidence="3 4">P36</strain>
    </source>
</reference>
<dbReference type="SUPFAM" id="SSF52467">
    <property type="entry name" value="DHS-like NAD/FAD-binding domain"/>
    <property type="match status" value="1"/>
</dbReference>
<geneLocation type="plasmid" evidence="3 4">
    <name>pP36_a</name>
</geneLocation>
<keyword evidence="3" id="KW-0808">Transferase</keyword>
<evidence type="ECO:0000259" key="2">
    <source>
        <dbReference type="Pfam" id="PF00205"/>
    </source>
</evidence>
<name>A0ABM6PIQ4_9RHOB</name>
<gene>
    <name evidence="3" type="primary">ilvI1</name>
    <name evidence="3" type="ORF">PhaeoP36_03595</name>
</gene>
<protein>
    <submittedName>
        <fullName evidence="3">Acetolactate synthase isozyme, large subunit</fullName>
        <ecNumber evidence="3">2.2.1.6</ecNumber>
    </submittedName>
</protein>
<reference evidence="3 4" key="3">
    <citation type="journal article" date="2017" name="Int. J. Syst. Evol. Microbiol.">
        <title>Adaptation of Surface-Associated Bacteria to the Open Ocean: A Genomically Distinct Subpopulation of Phaeobacter gallaeciensis Colonizes Pacific Mesozooplankton.</title>
        <authorList>
            <person name="Freese H.M."/>
            <person name="Methner A."/>
            <person name="Overmann J."/>
        </authorList>
    </citation>
    <scope>NUCLEOTIDE SEQUENCE [LARGE SCALE GENOMIC DNA]</scope>
    <source>
        <strain evidence="3 4">P36</strain>
    </source>
</reference>
<dbReference type="EMBL" id="CP010644">
    <property type="protein sequence ID" value="ATG37672.1"/>
    <property type="molecule type" value="Genomic_DNA"/>
</dbReference>